<sequence length="606" mass="71263">MAPRFKGLNQDEINNLLRDLEEETFADTDSECSDTEEVCFNQSFNEDRVADDFKSNASNLFEWRQPTEHDKANLLTFTGKPGIKSEFSETHLAVDFFKLYFSDELFKMLTRETNRYASQILELRPDISGKRKHESDWTPVTSDELQKFLGLVLLMGHVEKDSIRDYWSTDDLTDTPIFRKIMSRDRFLMILKFLHFENNKEKPDKIMNYDRLWKIRNVFDHLKTAYKQVYSPAEELAIDEIIVKFKGRVIFRQYIPKKRKQWGIKLYKIADKEGYTYDMEVYLGKDKSKDPNFSASYNVVKEMSGTIRDKGHKLFMDNFFSSPELFVYLLNENKINSCGTIRPNRKHFPKDVSRGKLNRGETTVRFTNGMTALRWKDKRDVFMLSNMHNPMVIADDQTKPDIITCYNKNMGYVDLSDRMANSYTFGRRTLKWTKKLFFHLLDLTVLNAYILSKISNIEKNHKVFRMNLIRELIHYSDLQAPTLSPSSRKKQCKYLCSHFPFDTKKRRRCAVCSAKGLQRRSTVICKACDVALCMNCFEAYHTILCPHLHLIWRIQNRALFAITNKTDKNRMNNILECQYITKYQSISLADFLIPDEKGSVPVCDRN</sequence>
<dbReference type="InterPro" id="IPR000315">
    <property type="entry name" value="Znf_B-box"/>
</dbReference>
<keyword evidence="1" id="KW-0863">Zinc-finger</keyword>
<dbReference type="Pfam" id="PF13843">
    <property type="entry name" value="DDE_Tnp_1_7"/>
    <property type="match status" value="1"/>
</dbReference>
<reference evidence="3 4" key="1">
    <citation type="submission" date="2013-11" db="EMBL/GenBank/DDBJ databases">
        <title>Genome sequencing of Stegodyphus mimosarum.</title>
        <authorList>
            <person name="Bechsgaard J."/>
        </authorList>
    </citation>
    <scope>NUCLEOTIDE SEQUENCE [LARGE SCALE GENOMIC DNA]</scope>
</reference>
<evidence type="ECO:0000313" key="4">
    <source>
        <dbReference type="Proteomes" id="UP000054359"/>
    </source>
</evidence>
<name>A0A087TLT3_STEMI</name>
<organism evidence="3 4">
    <name type="scientific">Stegodyphus mimosarum</name>
    <name type="common">African social velvet spider</name>
    <dbReference type="NCBI Taxonomy" id="407821"/>
    <lineage>
        <taxon>Eukaryota</taxon>
        <taxon>Metazoa</taxon>
        <taxon>Ecdysozoa</taxon>
        <taxon>Arthropoda</taxon>
        <taxon>Chelicerata</taxon>
        <taxon>Arachnida</taxon>
        <taxon>Araneae</taxon>
        <taxon>Araneomorphae</taxon>
        <taxon>Entelegynae</taxon>
        <taxon>Eresoidea</taxon>
        <taxon>Eresidae</taxon>
        <taxon>Stegodyphus</taxon>
    </lineage>
</organism>
<dbReference type="PROSITE" id="PS50119">
    <property type="entry name" value="ZF_BBOX"/>
    <property type="match status" value="1"/>
</dbReference>
<dbReference type="AlphaFoldDB" id="A0A087TLT3"/>
<keyword evidence="1" id="KW-0862">Zinc</keyword>
<evidence type="ECO:0000259" key="2">
    <source>
        <dbReference type="PROSITE" id="PS50119"/>
    </source>
</evidence>
<evidence type="ECO:0000256" key="1">
    <source>
        <dbReference type="PROSITE-ProRule" id="PRU00024"/>
    </source>
</evidence>
<evidence type="ECO:0000313" key="3">
    <source>
        <dbReference type="EMBL" id="KFM66072.1"/>
    </source>
</evidence>
<feature type="non-terminal residue" evidence="3">
    <location>
        <position position="606"/>
    </location>
</feature>
<dbReference type="EMBL" id="KK115799">
    <property type="protein sequence ID" value="KFM66072.1"/>
    <property type="molecule type" value="Genomic_DNA"/>
</dbReference>
<protein>
    <submittedName>
        <fullName evidence="3">PiggyBac transposable element-derived protein 4</fullName>
    </submittedName>
</protein>
<accession>A0A087TLT3</accession>
<dbReference type="OMA" id="VCANTTR"/>
<dbReference type="Proteomes" id="UP000054359">
    <property type="component" value="Unassembled WGS sequence"/>
</dbReference>
<proteinExistence type="predicted"/>
<dbReference type="PANTHER" id="PTHR46599:SF3">
    <property type="entry name" value="PIGGYBAC TRANSPOSABLE ELEMENT-DERIVED PROTEIN 4"/>
    <property type="match status" value="1"/>
</dbReference>
<dbReference type="GO" id="GO:0008270">
    <property type="term" value="F:zinc ion binding"/>
    <property type="evidence" value="ECO:0007669"/>
    <property type="project" value="UniProtKB-KW"/>
</dbReference>
<dbReference type="CDD" id="cd19757">
    <property type="entry name" value="Bbox1"/>
    <property type="match status" value="1"/>
</dbReference>
<keyword evidence="1" id="KW-0479">Metal-binding</keyword>
<dbReference type="OrthoDB" id="6427290at2759"/>
<feature type="domain" description="B box-type" evidence="2">
    <location>
        <begin position="507"/>
        <end position="547"/>
    </location>
</feature>
<dbReference type="InterPro" id="IPR029526">
    <property type="entry name" value="PGBD"/>
</dbReference>
<keyword evidence="4" id="KW-1185">Reference proteome</keyword>
<dbReference type="PANTHER" id="PTHR46599">
    <property type="entry name" value="PIGGYBAC TRANSPOSABLE ELEMENT-DERIVED PROTEIN 4"/>
    <property type="match status" value="1"/>
</dbReference>
<gene>
    <name evidence="3" type="ORF">X975_21732</name>
</gene>